<feature type="compositionally biased region" description="Basic residues" evidence="1">
    <location>
        <begin position="97"/>
        <end position="116"/>
    </location>
</feature>
<keyword evidence="2" id="KW-0812">Transmembrane</keyword>
<evidence type="ECO:0000256" key="2">
    <source>
        <dbReference type="SAM" id="Phobius"/>
    </source>
</evidence>
<protein>
    <submittedName>
        <fullName evidence="3">Uncharacterized protein</fullName>
    </submittedName>
</protein>
<dbReference type="PaxDb" id="2903-EOD29614"/>
<feature type="transmembrane region" description="Helical" evidence="2">
    <location>
        <begin position="49"/>
        <end position="76"/>
    </location>
</feature>
<evidence type="ECO:0000256" key="1">
    <source>
        <dbReference type="SAM" id="MobiDB-lite"/>
    </source>
</evidence>
<dbReference type="HOGENOM" id="CLU_1196772_0_0_1"/>
<dbReference type="RefSeq" id="XP_005782043.1">
    <property type="nucleotide sequence ID" value="XM_005781986.1"/>
</dbReference>
<keyword evidence="2" id="KW-1133">Transmembrane helix</keyword>
<feature type="compositionally biased region" description="Basic and acidic residues" evidence="1">
    <location>
        <begin position="211"/>
        <end position="232"/>
    </location>
</feature>
<dbReference type="KEGG" id="ehx:EMIHUDRAFT_233683"/>
<feature type="compositionally biased region" description="Basic and acidic residues" evidence="1">
    <location>
        <begin position="133"/>
        <end position="148"/>
    </location>
</feature>
<dbReference type="Proteomes" id="UP000013827">
    <property type="component" value="Unassembled WGS sequence"/>
</dbReference>
<organism evidence="3 4">
    <name type="scientific">Emiliania huxleyi (strain CCMP1516)</name>
    <dbReference type="NCBI Taxonomy" id="280463"/>
    <lineage>
        <taxon>Eukaryota</taxon>
        <taxon>Haptista</taxon>
        <taxon>Haptophyta</taxon>
        <taxon>Prymnesiophyceae</taxon>
        <taxon>Isochrysidales</taxon>
        <taxon>Noelaerhabdaceae</taxon>
        <taxon>Emiliania</taxon>
    </lineage>
</organism>
<evidence type="ECO:0000313" key="3">
    <source>
        <dbReference type="EnsemblProtists" id="EOD29614"/>
    </source>
</evidence>
<accession>A0A0D3K1H9</accession>
<dbReference type="GeneID" id="17274882"/>
<dbReference type="AlphaFoldDB" id="A0A0D3K1H9"/>
<keyword evidence="4" id="KW-1185">Reference proteome</keyword>
<evidence type="ECO:0000313" key="4">
    <source>
        <dbReference type="Proteomes" id="UP000013827"/>
    </source>
</evidence>
<sequence length="232" mass="23875">MSVRSVTSLAEISKEGLELTAVVGPLLAEGAEPPPARPKRRPKKEWSSALTAMTGFAALFVGCSPMLLLCVSLSMYSGLPPAADDAGAAAAGGKGGRGGKKAATHGSAHSHLHRPRAGNDSRGLNEPNQTFKVRPDAERHRGDLREPEPSDSTEAPSEASATPADMHPRLGITAEMQARLAAPFGDGGGEGERREDGGAAPGRASVAPMGRFREGSLEAAAGEERRRAGGPS</sequence>
<name>A0A0D3K1H9_EMIH1</name>
<feature type="region of interest" description="Disordered" evidence="1">
    <location>
        <begin position="85"/>
        <end position="232"/>
    </location>
</feature>
<keyword evidence="2" id="KW-0472">Membrane</keyword>
<reference evidence="3" key="2">
    <citation type="submission" date="2024-10" db="UniProtKB">
        <authorList>
            <consortium name="EnsemblProtists"/>
        </authorList>
    </citation>
    <scope>IDENTIFICATION</scope>
</reference>
<dbReference type="EnsemblProtists" id="EOD29614">
    <property type="protein sequence ID" value="EOD29614"/>
    <property type="gene ID" value="EMIHUDRAFT_233683"/>
</dbReference>
<reference evidence="4" key="1">
    <citation type="journal article" date="2013" name="Nature">
        <title>Pan genome of the phytoplankton Emiliania underpins its global distribution.</title>
        <authorList>
            <person name="Read B.A."/>
            <person name="Kegel J."/>
            <person name="Klute M.J."/>
            <person name="Kuo A."/>
            <person name="Lefebvre S.C."/>
            <person name="Maumus F."/>
            <person name="Mayer C."/>
            <person name="Miller J."/>
            <person name="Monier A."/>
            <person name="Salamov A."/>
            <person name="Young J."/>
            <person name="Aguilar M."/>
            <person name="Claverie J.M."/>
            <person name="Frickenhaus S."/>
            <person name="Gonzalez K."/>
            <person name="Herman E.K."/>
            <person name="Lin Y.C."/>
            <person name="Napier J."/>
            <person name="Ogata H."/>
            <person name="Sarno A.F."/>
            <person name="Shmutz J."/>
            <person name="Schroeder D."/>
            <person name="de Vargas C."/>
            <person name="Verret F."/>
            <person name="von Dassow P."/>
            <person name="Valentin K."/>
            <person name="Van de Peer Y."/>
            <person name="Wheeler G."/>
            <person name="Dacks J.B."/>
            <person name="Delwiche C.F."/>
            <person name="Dyhrman S.T."/>
            <person name="Glockner G."/>
            <person name="John U."/>
            <person name="Richards T."/>
            <person name="Worden A.Z."/>
            <person name="Zhang X."/>
            <person name="Grigoriev I.V."/>
            <person name="Allen A.E."/>
            <person name="Bidle K."/>
            <person name="Borodovsky M."/>
            <person name="Bowler C."/>
            <person name="Brownlee C."/>
            <person name="Cock J.M."/>
            <person name="Elias M."/>
            <person name="Gladyshev V.N."/>
            <person name="Groth M."/>
            <person name="Guda C."/>
            <person name="Hadaegh A."/>
            <person name="Iglesias-Rodriguez M.D."/>
            <person name="Jenkins J."/>
            <person name="Jones B.M."/>
            <person name="Lawson T."/>
            <person name="Leese F."/>
            <person name="Lindquist E."/>
            <person name="Lobanov A."/>
            <person name="Lomsadze A."/>
            <person name="Malik S.B."/>
            <person name="Marsh M.E."/>
            <person name="Mackinder L."/>
            <person name="Mock T."/>
            <person name="Mueller-Roeber B."/>
            <person name="Pagarete A."/>
            <person name="Parker M."/>
            <person name="Probert I."/>
            <person name="Quesneville H."/>
            <person name="Raines C."/>
            <person name="Rensing S.A."/>
            <person name="Riano-Pachon D.M."/>
            <person name="Richier S."/>
            <person name="Rokitta S."/>
            <person name="Shiraiwa Y."/>
            <person name="Soanes D.M."/>
            <person name="van der Giezen M."/>
            <person name="Wahlund T.M."/>
            <person name="Williams B."/>
            <person name="Wilson W."/>
            <person name="Wolfe G."/>
            <person name="Wurch L.L."/>
        </authorList>
    </citation>
    <scope>NUCLEOTIDE SEQUENCE</scope>
</reference>
<proteinExistence type="predicted"/>